<reference evidence="3 4" key="2">
    <citation type="journal article" date="2011" name="J. Bacteriol.">
        <title>Genome Sequence of Kosmotoga olearia Strain TBF 19.5.1, a Thermophilic Bacterium with a Wide Growth Temperature Range, Isolated from the Troll B Oil Platform in the North Sea.</title>
        <authorList>
            <person name="Swithers K.S."/>
            <person name="Dipippo J.L."/>
            <person name="Bruce D.C."/>
            <person name="Detter C."/>
            <person name="Tapia R."/>
            <person name="Han S."/>
            <person name="Goodwin L.A."/>
            <person name="Han J."/>
            <person name="Woyke T."/>
            <person name="Pitluck S."/>
            <person name="Pennacchio L."/>
            <person name="Nolan M."/>
            <person name="Mikhailova N."/>
            <person name="Land M.L."/>
            <person name="Nesbo C.L."/>
            <person name="Gogarten J.P."/>
            <person name="Noll K.M."/>
        </authorList>
    </citation>
    <scope>NUCLEOTIDE SEQUENCE [LARGE SCALE GENOMIC DNA]</scope>
    <source>
        <strain evidence="4">ATCC BAA-1733 / DSM 21960 / TBF 19.5.1</strain>
    </source>
</reference>
<keyword evidence="1" id="KW-1133">Transmembrane helix</keyword>
<evidence type="ECO:0000313" key="4">
    <source>
        <dbReference type="Proteomes" id="UP000002382"/>
    </source>
</evidence>
<evidence type="ECO:0000313" key="3">
    <source>
        <dbReference type="EMBL" id="ACR80467.1"/>
    </source>
</evidence>
<proteinExistence type="predicted"/>
<dbReference type="KEGG" id="kol:Kole_1782"/>
<dbReference type="Pfam" id="PF01966">
    <property type="entry name" value="HD"/>
    <property type="match status" value="1"/>
</dbReference>
<evidence type="ECO:0000256" key="1">
    <source>
        <dbReference type="SAM" id="Phobius"/>
    </source>
</evidence>
<dbReference type="Pfam" id="PF07698">
    <property type="entry name" value="7TM-7TMR_HD"/>
    <property type="match status" value="1"/>
</dbReference>
<evidence type="ECO:0000259" key="2">
    <source>
        <dbReference type="PROSITE" id="PS51831"/>
    </source>
</evidence>
<reference evidence="3 4" key="1">
    <citation type="submission" date="2009-06" db="EMBL/GenBank/DDBJ databases">
        <title>Complete sequence of Thermotogales bacterium TBF 19.5.1.</title>
        <authorList>
            <consortium name="US DOE Joint Genome Institute"/>
            <person name="Lucas S."/>
            <person name="Copeland A."/>
            <person name="Lapidus A."/>
            <person name="Glavina del Rio T."/>
            <person name="Tice H."/>
            <person name="Bruce D."/>
            <person name="Goodwin L."/>
            <person name="Pitluck S."/>
            <person name="Chertkov O."/>
            <person name="Brettin T."/>
            <person name="Detter J.C."/>
            <person name="Han C."/>
            <person name="Schmutz J."/>
            <person name="Larimer F."/>
            <person name="Land M."/>
            <person name="Hauser L."/>
            <person name="Kyrpides N."/>
            <person name="Ovchinnikova G."/>
            <person name="Noll K."/>
        </authorList>
    </citation>
    <scope>NUCLEOTIDE SEQUENCE [LARGE SCALE GENOMIC DNA]</scope>
    <source>
        <strain evidence="4">ATCC BAA-1733 / DSM 21960 / TBF 19.5.1</strain>
    </source>
</reference>
<dbReference type="SMART" id="SM00471">
    <property type="entry name" value="HDc"/>
    <property type="match status" value="1"/>
</dbReference>
<feature type="transmembrane region" description="Helical" evidence="1">
    <location>
        <begin position="78"/>
        <end position="98"/>
    </location>
</feature>
<sequence length="472" mass="53101">MIAENSVGFLRRLRKSLSLDRVTNLLLLPVMIALLSRVSFFSLPDNKFTFFIGAIVFWYILVEGSFESNHFFRLHRSYRYTVFMIVSIGVFVNSFISVVVPSEFSLVITPIFLGTATVTILVGYEVGIATGLFMAYLSAFSIGTIESFVIFSTIALISTLTTRNILRRINIARAGFETGIIFALILFARSFFEVKLSLLQLVISFFNPVFSAIIVIGILPYIEYASRIYSNIGLLELGNLSHPLLKSLSLSAPGTYQHSVSIANLAEIAAEEIGANPILARVAAYFHDIGKSKRPQYFTENQRGLNPHESLSPSMSNLVINEHVKLGVELAKKYRLPILVEDVIREHHGTRIKKYFYHKAKTSGEDNPDSFRYPGPKPRFKESGIIMLADSVEAAFKSLKDPTPGKIQELVEEVVNGIYNERQLDKSGLNLEDLEKIIEAFTRVLISMSQARIEYPKEKVEKVVRINENNHK</sequence>
<dbReference type="CDD" id="cd00077">
    <property type="entry name" value="HDc"/>
    <property type="match status" value="1"/>
</dbReference>
<dbReference type="Proteomes" id="UP000002382">
    <property type="component" value="Chromosome"/>
</dbReference>
<dbReference type="InterPro" id="IPR006675">
    <property type="entry name" value="HDIG_dom"/>
</dbReference>
<feature type="transmembrane region" description="Helical" evidence="1">
    <location>
        <begin position="21"/>
        <end position="42"/>
    </location>
</feature>
<keyword evidence="4" id="KW-1185">Reference proteome</keyword>
<feature type="transmembrane region" description="Helical" evidence="1">
    <location>
        <begin position="104"/>
        <end position="124"/>
    </location>
</feature>
<dbReference type="InterPro" id="IPR052722">
    <property type="entry name" value="PgpH_phosphodiesterase"/>
</dbReference>
<name>C5CFX3_KOSOT</name>
<feature type="transmembrane region" description="Helical" evidence="1">
    <location>
        <begin position="136"/>
        <end position="159"/>
    </location>
</feature>
<dbReference type="SUPFAM" id="SSF109604">
    <property type="entry name" value="HD-domain/PDEase-like"/>
    <property type="match status" value="1"/>
</dbReference>
<dbReference type="NCBIfam" id="TIGR00277">
    <property type="entry name" value="HDIG"/>
    <property type="match status" value="1"/>
</dbReference>
<keyword evidence="1" id="KW-0812">Transmembrane</keyword>
<dbReference type="STRING" id="521045.Kole_1782"/>
<dbReference type="PANTHER" id="PTHR36442">
    <property type="entry name" value="CYCLIC-DI-AMP PHOSPHODIESTERASE PGPH"/>
    <property type="match status" value="1"/>
</dbReference>
<dbReference type="EMBL" id="CP001634">
    <property type="protein sequence ID" value="ACR80467.1"/>
    <property type="molecule type" value="Genomic_DNA"/>
</dbReference>
<dbReference type="InterPro" id="IPR006674">
    <property type="entry name" value="HD_domain"/>
</dbReference>
<feature type="transmembrane region" description="Helical" evidence="1">
    <location>
        <begin position="199"/>
        <end position="222"/>
    </location>
</feature>
<protein>
    <submittedName>
        <fullName evidence="3">Metal dependent phosphohydrolase</fullName>
    </submittedName>
</protein>
<dbReference type="InterPro" id="IPR011621">
    <property type="entry name" value="Metal-dep_PHydrolase_7TM_intra"/>
</dbReference>
<keyword evidence="1" id="KW-0472">Membrane</keyword>
<organism evidence="3 4">
    <name type="scientific">Kosmotoga olearia (strain ATCC BAA-1733 / DSM 21960 / TBF 19.5.1)</name>
    <dbReference type="NCBI Taxonomy" id="521045"/>
    <lineage>
        <taxon>Bacteria</taxon>
        <taxon>Thermotogati</taxon>
        <taxon>Thermotogota</taxon>
        <taxon>Thermotogae</taxon>
        <taxon>Kosmotogales</taxon>
        <taxon>Kosmotogaceae</taxon>
        <taxon>Kosmotoga</taxon>
    </lineage>
</organism>
<dbReference type="Gene3D" id="1.10.3210.10">
    <property type="entry name" value="Hypothetical protein af1432"/>
    <property type="match status" value="1"/>
</dbReference>
<feature type="domain" description="HD" evidence="2">
    <location>
        <begin position="255"/>
        <end position="395"/>
    </location>
</feature>
<accession>C5CFX3</accession>
<dbReference type="InterPro" id="IPR003607">
    <property type="entry name" value="HD/PDEase_dom"/>
</dbReference>
<feature type="transmembrane region" description="Helical" evidence="1">
    <location>
        <begin position="171"/>
        <end position="192"/>
    </location>
</feature>
<gene>
    <name evidence="3" type="ordered locus">Kole_1782</name>
</gene>
<dbReference type="RefSeq" id="WP_015869111.1">
    <property type="nucleotide sequence ID" value="NC_012785.1"/>
</dbReference>
<dbReference type="AlphaFoldDB" id="C5CFX3"/>
<dbReference type="eggNOG" id="COG1480">
    <property type="taxonomic scope" value="Bacteria"/>
</dbReference>
<feature type="transmembrane region" description="Helical" evidence="1">
    <location>
        <begin position="48"/>
        <end position="66"/>
    </location>
</feature>
<dbReference type="PROSITE" id="PS51831">
    <property type="entry name" value="HD"/>
    <property type="match status" value="1"/>
</dbReference>
<dbReference type="PANTHER" id="PTHR36442:SF1">
    <property type="entry name" value="CYCLIC-DI-AMP PHOSPHODIESTERASE PGPH"/>
    <property type="match status" value="1"/>
</dbReference>
<dbReference type="HOGENOM" id="CLU_015767_4_1_0"/>